<comment type="caution">
    <text evidence="1">The sequence shown here is derived from an EMBL/GenBank/DDBJ whole genome shotgun (WGS) entry which is preliminary data.</text>
</comment>
<dbReference type="HOGENOM" id="CLU_2454599_0_0_1"/>
<evidence type="ECO:0000313" key="1">
    <source>
        <dbReference type="EMBL" id="EQB50445.1"/>
    </source>
</evidence>
<evidence type="ECO:0000313" key="2">
    <source>
        <dbReference type="Proteomes" id="UP000015530"/>
    </source>
</evidence>
<gene>
    <name evidence="1" type="ORF">CGLO_10122</name>
</gene>
<organism evidence="1 2">
    <name type="scientific">Colletotrichum gloeosporioides (strain Cg-14)</name>
    <name type="common">Anthracnose fungus</name>
    <name type="synonym">Glomerella cingulata</name>
    <dbReference type="NCBI Taxonomy" id="1237896"/>
    <lineage>
        <taxon>Eukaryota</taxon>
        <taxon>Fungi</taxon>
        <taxon>Dikarya</taxon>
        <taxon>Ascomycota</taxon>
        <taxon>Pezizomycotina</taxon>
        <taxon>Sordariomycetes</taxon>
        <taxon>Hypocreomycetidae</taxon>
        <taxon>Glomerellales</taxon>
        <taxon>Glomerellaceae</taxon>
        <taxon>Colletotrichum</taxon>
        <taxon>Colletotrichum gloeosporioides species complex</taxon>
    </lineage>
</organism>
<name>T0LQH3_COLGC</name>
<protein>
    <submittedName>
        <fullName evidence="1">Uncharacterized protein</fullName>
    </submittedName>
</protein>
<accession>T0LQH3</accession>
<reference evidence="2" key="1">
    <citation type="journal article" date="2013" name="Mol. Plant Microbe Interact.">
        <title>Global aspects of pacC regulation of pathogenicity genes in Colletotrichum gloeosporioides as revealed by transcriptome analysis.</title>
        <authorList>
            <person name="Alkan N."/>
            <person name="Meng X."/>
            <person name="Friedlander G."/>
            <person name="Reuveni E."/>
            <person name="Sukno S."/>
            <person name="Sherman A."/>
            <person name="Thon M."/>
            <person name="Fluhr R."/>
            <person name="Prusky D."/>
        </authorList>
    </citation>
    <scope>NUCLEOTIDE SEQUENCE [LARGE SCALE GENOMIC DNA]</scope>
    <source>
        <strain evidence="2">Cg-14</strain>
    </source>
</reference>
<sequence>MERTEFVADDRRESEKVLQTALGAADEAVAIALPSKTWLADASRSGAGLGWTRTTPVAGDGRCSALSSAVFRCDGQRHPIFYREDALVG</sequence>
<dbReference type="EMBL" id="AMYD01002049">
    <property type="protein sequence ID" value="EQB50445.1"/>
    <property type="molecule type" value="Genomic_DNA"/>
</dbReference>
<dbReference type="AlphaFoldDB" id="T0LQH3"/>
<dbReference type="Proteomes" id="UP000015530">
    <property type="component" value="Unassembled WGS sequence"/>
</dbReference>
<proteinExistence type="predicted"/>